<keyword evidence="1" id="KW-0812">Transmembrane</keyword>
<keyword evidence="1" id="KW-1133">Transmembrane helix</keyword>
<proteinExistence type="predicted"/>
<feature type="transmembrane region" description="Helical" evidence="1">
    <location>
        <begin position="6"/>
        <end position="26"/>
    </location>
</feature>
<protein>
    <recommendedName>
        <fullName evidence="4">Integral membrane protein</fullName>
    </recommendedName>
</protein>
<evidence type="ECO:0000256" key="1">
    <source>
        <dbReference type="SAM" id="Phobius"/>
    </source>
</evidence>
<dbReference type="AlphaFoldDB" id="A0A4P6FV08"/>
<reference evidence="2 3" key="1">
    <citation type="submission" date="2019-01" db="EMBL/GenBank/DDBJ databases">
        <title>Genome sequencing of strain FW100M-8.</title>
        <authorList>
            <person name="Heo J."/>
            <person name="Kim S.-J."/>
            <person name="Kim J.-S."/>
            <person name="Hong S.-B."/>
            <person name="Kwon S.-W."/>
        </authorList>
    </citation>
    <scope>NUCLEOTIDE SEQUENCE [LARGE SCALE GENOMIC DNA]</scope>
    <source>
        <strain evidence="2 3">FW100M-8</strain>
    </source>
</reference>
<organism evidence="2 3">
    <name type="scientific">Agromyces protaetiae</name>
    <dbReference type="NCBI Taxonomy" id="2509455"/>
    <lineage>
        <taxon>Bacteria</taxon>
        <taxon>Bacillati</taxon>
        <taxon>Actinomycetota</taxon>
        <taxon>Actinomycetes</taxon>
        <taxon>Micrococcales</taxon>
        <taxon>Microbacteriaceae</taxon>
        <taxon>Agromyces</taxon>
    </lineage>
</organism>
<sequence length="122" mass="13090">MIDWYTWLQLGVAVAAGLLCVGLGLAGRKPSDLSIGALAVVELLLVGQLVVAIVAPALGNEPTGSVLEFWIYLVTVVLLPLAAAFWALLERNRWSTVILGVAALAVAVMIYRMFQIWTVQQA</sequence>
<dbReference type="KEGG" id="agf:ET445_14815"/>
<evidence type="ECO:0008006" key="4">
    <source>
        <dbReference type="Google" id="ProtNLM"/>
    </source>
</evidence>
<keyword evidence="3" id="KW-1185">Reference proteome</keyword>
<keyword evidence="1" id="KW-0472">Membrane</keyword>
<feature type="transmembrane region" description="Helical" evidence="1">
    <location>
        <begin position="69"/>
        <end position="89"/>
    </location>
</feature>
<feature type="transmembrane region" description="Helical" evidence="1">
    <location>
        <begin position="96"/>
        <end position="114"/>
    </location>
</feature>
<name>A0A4P6FV08_9MICO</name>
<dbReference type="RefSeq" id="WP_129191953.1">
    <property type="nucleotide sequence ID" value="NZ_CP035491.1"/>
</dbReference>
<evidence type="ECO:0000313" key="3">
    <source>
        <dbReference type="Proteomes" id="UP000291259"/>
    </source>
</evidence>
<dbReference type="Proteomes" id="UP000291259">
    <property type="component" value="Chromosome"/>
</dbReference>
<feature type="transmembrane region" description="Helical" evidence="1">
    <location>
        <begin position="33"/>
        <end position="57"/>
    </location>
</feature>
<gene>
    <name evidence="2" type="ORF">ET445_14815</name>
</gene>
<accession>A0A4P6FV08</accession>
<dbReference type="EMBL" id="CP035491">
    <property type="protein sequence ID" value="QAY74408.1"/>
    <property type="molecule type" value="Genomic_DNA"/>
</dbReference>
<evidence type="ECO:0000313" key="2">
    <source>
        <dbReference type="EMBL" id="QAY74408.1"/>
    </source>
</evidence>